<dbReference type="AlphaFoldDB" id="A0A482WVX8"/>
<evidence type="ECO:0000256" key="3">
    <source>
        <dbReference type="ARBA" id="ARBA00023128"/>
    </source>
</evidence>
<dbReference type="InterPro" id="IPR039982">
    <property type="entry name" value="Ribosomal_mL65"/>
</dbReference>
<dbReference type="EMBL" id="QKKF02023501">
    <property type="protein sequence ID" value="RZF37645.1"/>
    <property type="molecule type" value="Genomic_DNA"/>
</dbReference>
<dbReference type="Pfam" id="PF07147">
    <property type="entry name" value="PDCD9"/>
    <property type="match status" value="1"/>
</dbReference>
<dbReference type="Proteomes" id="UP000291343">
    <property type="component" value="Unassembled WGS sequence"/>
</dbReference>
<protein>
    <submittedName>
        <fullName evidence="5">Uncharacterized protein</fullName>
    </submittedName>
</protein>
<evidence type="ECO:0000256" key="2">
    <source>
        <dbReference type="ARBA" id="ARBA00022980"/>
    </source>
</evidence>
<organism evidence="5 6">
    <name type="scientific">Laodelphax striatellus</name>
    <name type="common">Small brown planthopper</name>
    <name type="synonym">Delphax striatella</name>
    <dbReference type="NCBI Taxonomy" id="195883"/>
    <lineage>
        <taxon>Eukaryota</taxon>
        <taxon>Metazoa</taxon>
        <taxon>Ecdysozoa</taxon>
        <taxon>Arthropoda</taxon>
        <taxon>Hexapoda</taxon>
        <taxon>Insecta</taxon>
        <taxon>Pterygota</taxon>
        <taxon>Neoptera</taxon>
        <taxon>Paraneoptera</taxon>
        <taxon>Hemiptera</taxon>
        <taxon>Auchenorrhyncha</taxon>
        <taxon>Fulgoroidea</taxon>
        <taxon>Delphacidae</taxon>
        <taxon>Criomorphinae</taxon>
        <taxon>Laodelphax</taxon>
    </lineage>
</organism>
<keyword evidence="2" id="KW-0689">Ribosomal protein</keyword>
<comment type="subcellular location">
    <subcellularLocation>
        <location evidence="1">Mitochondrion</location>
    </subcellularLocation>
</comment>
<reference evidence="5 6" key="1">
    <citation type="journal article" date="2017" name="Gigascience">
        <title>Genome sequence of the small brown planthopper, Laodelphax striatellus.</title>
        <authorList>
            <person name="Zhu J."/>
            <person name="Jiang F."/>
            <person name="Wang X."/>
            <person name="Yang P."/>
            <person name="Bao Y."/>
            <person name="Zhao W."/>
            <person name="Wang W."/>
            <person name="Lu H."/>
            <person name="Wang Q."/>
            <person name="Cui N."/>
            <person name="Li J."/>
            <person name="Chen X."/>
            <person name="Luo L."/>
            <person name="Yu J."/>
            <person name="Kang L."/>
            <person name="Cui F."/>
        </authorList>
    </citation>
    <scope>NUCLEOTIDE SEQUENCE [LARGE SCALE GENOMIC DNA]</scope>
    <source>
        <strain evidence="5">Lst14</strain>
    </source>
</reference>
<sequence>MLSKYRMKSIPVLLRSINLSCRTLCSALQETPDKANYPPIEPVTDEYKKLAARKRLHEKYRKLKTVEEKLFALNLPRYWGWETTVINEGNIPYNFIDFVKYATRTHLVKSDKVPVTNSVSEEELNNLLDIVKPQIQRAILFQESLRQVQKFK</sequence>
<dbReference type="GO" id="GO:0006412">
    <property type="term" value="P:translation"/>
    <property type="evidence" value="ECO:0007669"/>
    <property type="project" value="InterPro"/>
</dbReference>
<dbReference type="GO" id="GO:0005762">
    <property type="term" value="C:mitochondrial large ribosomal subunit"/>
    <property type="evidence" value="ECO:0007669"/>
    <property type="project" value="TreeGrafter"/>
</dbReference>
<keyword evidence="3" id="KW-0496">Mitochondrion</keyword>
<keyword evidence="6" id="KW-1185">Reference proteome</keyword>
<dbReference type="GO" id="GO:0003735">
    <property type="term" value="F:structural constituent of ribosome"/>
    <property type="evidence" value="ECO:0007669"/>
    <property type="project" value="InterPro"/>
</dbReference>
<gene>
    <name evidence="5" type="ORF">LSTR_LSTR015661</name>
</gene>
<proteinExistence type="predicted"/>
<comment type="caution">
    <text evidence="5">The sequence shown here is derived from an EMBL/GenBank/DDBJ whole genome shotgun (WGS) entry which is preliminary data.</text>
</comment>
<accession>A0A482WVX8</accession>
<evidence type="ECO:0000256" key="1">
    <source>
        <dbReference type="ARBA" id="ARBA00004173"/>
    </source>
</evidence>
<evidence type="ECO:0000313" key="6">
    <source>
        <dbReference type="Proteomes" id="UP000291343"/>
    </source>
</evidence>
<dbReference type="PANTHER" id="PTHR13014">
    <property type="entry name" value="MITOCHONDRIAL 28S RIBOSOMAL PROTEIN S30/P52 PRO-APOTOTIC PROTEIN"/>
    <property type="match status" value="1"/>
</dbReference>
<dbReference type="OrthoDB" id="6041973at2759"/>
<dbReference type="PANTHER" id="PTHR13014:SF3">
    <property type="entry name" value="LARGE RIBOSOMAL SUBUNIT PROTEIN ML65"/>
    <property type="match status" value="1"/>
</dbReference>
<dbReference type="InParanoid" id="A0A482WVX8"/>
<evidence type="ECO:0000313" key="5">
    <source>
        <dbReference type="EMBL" id="RZF37645.1"/>
    </source>
</evidence>
<dbReference type="STRING" id="195883.A0A482WVX8"/>
<name>A0A482WVX8_LAOST</name>
<dbReference type="InterPro" id="IPR010793">
    <property type="entry name" value="Ribosomal_mL37/mL65"/>
</dbReference>
<evidence type="ECO:0000256" key="4">
    <source>
        <dbReference type="ARBA" id="ARBA00023274"/>
    </source>
</evidence>
<keyword evidence="4" id="KW-0687">Ribonucleoprotein</keyword>